<sequence>MDKLAQYRQAIKSTLPWYISGSSPATDQIVRELVIDEEHDRYQVIRMGWRGKTRIFGPSIHVEIRNNKIWIEYDGTDRPIADELVEAGVPKEDIVLAFQPEELRAHTGFAVR</sequence>
<comment type="caution">
    <text evidence="1">The sequence shown here is derived from an EMBL/GenBank/DDBJ whole genome shotgun (WGS) entry which is preliminary data.</text>
</comment>
<keyword evidence="2" id="KW-1185">Reference proteome</keyword>
<dbReference type="InterPro" id="IPR035943">
    <property type="entry name" value="XisI-like_sf"/>
</dbReference>
<dbReference type="CDD" id="cd16382">
    <property type="entry name" value="XisI-like"/>
    <property type="match status" value="1"/>
</dbReference>
<dbReference type="AlphaFoldDB" id="A0A939K0R8"/>
<organism evidence="1 2">
    <name type="scientific">Fibrella aquatilis</name>
    <dbReference type="NCBI Taxonomy" id="2817059"/>
    <lineage>
        <taxon>Bacteria</taxon>
        <taxon>Pseudomonadati</taxon>
        <taxon>Bacteroidota</taxon>
        <taxon>Cytophagia</taxon>
        <taxon>Cytophagales</taxon>
        <taxon>Spirosomataceae</taxon>
        <taxon>Fibrella</taxon>
    </lineage>
</organism>
<dbReference type="RefSeq" id="WP_207338444.1">
    <property type="nucleotide sequence ID" value="NZ_JAFMYU010000032.1"/>
</dbReference>
<gene>
    <name evidence="1" type="ORF">J2I48_25945</name>
</gene>
<dbReference type="SUPFAM" id="SSF143847">
    <property type="entry name" value="XisI-like"/>
    <property type="match status" value="1"/>
</dbReference>
<evidence type="ECO:0000313" key="2">
    <source>
        <dbReference type="Proteomes" id="UP000664795"/>
    </source>
</evidence>
<dbReference type="Pfam" id="PF08869">
    <property type="entry name" value="XisI"/>
    <property type="match status" value="1"/>
</dbReference>
<accession>A0A939K0R8</accession>
<dbReference type="InterPro" id="IPR014968">
    <property type="entry name" value="XisI"/>
</dbReference>
<protein>
    <submittedName>
        <fullName evidence="1">XisI protein</fullName>
    </submittedName>
</protein>
<dbReference type="Gene3D" id="3.30.310.110">
    <property type="entry name" value="XisI-like"/>
    <property type="match status" value="1"/>
</dbReference>
<name>A0A939K0R8_9BACT</name>
<proteinExistence type="predicted"/>
<dbReference type="Proteomes" id="UP000664795">
    <property type="component" value="Unassembled WGS sequence"/>
</dbReference>
<reference evidence="1 2" key="1">
    <citation type="submission" date="2021-03" db="EMBL/GenBank/DDBJ databases">
        <title>Fibrella sp. HMF5036 genome sequencing and assembly.</title>
        <authorList>
            <person name="Kang H."/>
            <person name="Kim H."/>
            <person name="Bae S."/>
            <person name="Joh K."/>
        </authorList>
    </citation>
    <scope>NUCLEOTIDE SEQUENCE [LARGE SCALE GENOMIC DNA]</scope>
    <source>
        <strain evidence="1 2">HMF5036</strain>
    </source>
</reference>
<dbReference type="EMBL" id="JAFMYU010000032">
    <property type="protein sequence ID" value="MBO0934479.1"/>
    <property type="molecule type" value="Genomic_DNA"/>
</dbReference>
<evidence type="ECO:0000313" key="1">
    <source>
        <dbReference type="EMBL" id="MBO0934479.1"/>
    </source>
</evidence>